<comment type="caution">
    <text evidence="1">The sequence shown here is derived from an EMBL/GenBank/DDBJ whole genome shotgun (WGS) entry which is preliminary data.</text>
</comment>
<name>A0A164T3U7_9CRUS</name>
<dbReference type="Proteomes" id="UP000076858">
    <property type="component" value="Unassembled WGS sequence"/>
</dbReference>
<accession>A0A164T3U7</accession>
<dbReference type="OrthoDB" id="6382074at2759"/>
<reference evidence="1 2" key="1">
    <citation type="submission" date="2016-03" db="EMBL/GenBank/DDBJ databases">
        <title>EvidentialGene: Evidence-directed Construction of Genes on Genomes.</title>
        <authorList>
            <person name="Gilbert D.G."/>
            <person name="Choi J.-H."/>
            <person name="Mockaitis K."/>
            <person name="Colbourne J."/>
            <person name="Pfrender M."/>
        </authorList>
    </citation>
    <scope>NUCLEOTIDE SEQUENCE [LARGE SCALE GENOMIC DNA]</scope>
    <source>
        <strain evidence="1 2">Xinb3</strain>
        <tissue evidence="1">Complete organism</tissue>
    </source>
</reference>
<sequence>MILQATNIEEPSRNKSVTVFNQTLFNARRHVEQLFHKPLLDEFNASFAAGRHSANVNGKEMLSAKIDKHCVNTNNPSRTTPIVTQCQLDDQIMDYLIRDGIPLMEVERDGFVKLLSVNITITDNGSNFLKAFEVFGPNTLEESPDPENVTEHIFTEEEDDTFLYIDIGEIILGYEIMCSEEVASTADGEEDSDMGEDINIDVHRDKINIKKTPHMRCPCHLLNLIATADVHKIKNVIFKKLKKRVDSKFQIIRNKQARSISVKNFHTQEYNPDLPSSAACERLFSTAGLIFTCRICSFSDPNFDMLVFSKLNGACCRDCVANQSKTAKKISRCMFNYLFKVELS</sequence>
<keyword evidence="2" id="KW-1185">Reference proteome</keyword>
<gene>
    <name evidence="1" type="ORF">APZ42_025419</name>
</gene>
<dbReference type="EMBL" id="LRGB01001873">
    <property type="protein sequence ID" value="KZS10177.1"/>
    <property type="molecule type" value="Genomic_DNA"/>
</dbReference>
<protein>
    <recommendedName>
        <fullName evidence="3">HAT C-terminal dimerisation domain-containing protein</fullName>
    </recommendedName>
</protein>
<evidence type="ECO:0000313" key="2">
    <source>
        <dbReference type="Proteomes" id="UP000076858"/>
    </source>
</evidence>
<organism evidence="1 2">
    <name type="scientific">Daphnia magna</name>
    <dbReference type="NCBI Taxonomy" id="35525"/>
    <lineage>
        <taxon>Eukaryota</taxon>
        <taxon>Metazoa</taxon>
        <taxon>Ecdysozoa</taxon>
        <taxon>Arthropoda</taxon>
        <taxon>Crustacea</taxon>
        <taxon>Branchiopoda</taxon>
        <taxon>Diplostraca</taxon>
        <taxon>Cladocera</taxon>
        <taxon>Anomopoda</taxon>
        <taxon>Daphniidae</taxon>
        <taxon>Daphnia</taxon>
    </lineage>
</organism>
<proteinExistence type="predicted"/>
<evidence type="ECO:0008006" key="3">
    <source>
        <dbReference type="Google" id="ProtNLM"/>
    </source>
</evidence>
<dbReference type="AlphaFoldDB" id="A0A164T3U7"/>
<evidence type="ECO:0000313" key="1">
    <source>
        <dbReference type="EMBL" id="KZS10177.1"/>
    </source>
</evidence>
<dbReference type="PANTHER" id="PTHR47501">
    <property type="entry name" value="TRANSPOSASE-RELATED"/>
    <property type="match status" value="1"/>
</dbReference>